<keyword evidence="1" id="KW-0732">Signal</keyword>
<reference evidence="3 4" key="1">
    <citation type="submission" date="2024-09" db="EMBL/GenBank/DDBJ databases">
        <title>Laminarin stimulates single cell rates of sulfate reduction while oxygen inhibits transcriptomic activity in coastal marine sediment.</title>
        <authorList>
            <person name="Lindsay M."/>
            <person name="Orcutt B."/>
            <person name="Emerson D."/>
            <person name="Stepanauskas R."/>
            <person name="D'Angelo T."/>
        </authorList>
    </citation>
    <scope>NUCLEOTIDE SEQUENCE [LARGE SCALE GENOMIC DNA]</scope>
    <source>
        <strain evidence="3">SAG AM-311-K15</strain>
    </source>
</reference>
<accession>A0ABV6Z5A2</accession>
<comment type="caution">
    <text evidence="3">The sequence shown here is derived from an EMBL/GenBank/DDBJ whole genome shotgun (WGS) entry which is preliminary data.</text>
</comment>
<evidence type="ECO:0000259" key="2">
    <source>
        <dbReference type="Pfam" id="PF13505"/>
    </source>
</evidence>
<sequence length="199" mass="22110">MKIFTCMSVGLLIIIMGVSGAEAYELGQMGAGGYGGVAIPFGWLGDRLNPGFTVGGQFLYSLEDLIPNLVTRLNFNFMSFSGDTYHTYYKYHFSDFSVYANGLYYFDLSSSFKPYAMAGFGFDIVHIEWDYKGYDHYDDHDTDVGRGFMAGGGIEFKPSETIGVFSELYFHTSTYAAGAGFGDFVVKLVVGFSYYFNVN</sequence>
<dbReference type="Proteomes" id="UP001594351">
    <property type="component" value="Unassembled WGS sequence"/>
</dbReference>
<dbReference type="Pfam" id="PF13505">
    <property type="entry name" value="OMP_b-brl"/>
    <property type="match status" value="1"/>
</dbReference>
<organism evidence="3 4">
    <name type="scientific">candidate division CSSED10-310 bacterium</name>
    <dbReference type="NCBI Taxonomy" id="2855610"/>
    <lineage>
        <taxon>Bacteria</taxon>
        <taxon>Bacteria division CSSED10-310</taxon>
    </lineage>
</organism>
<protein>
    <submittedName>
        <fullName evidence="3">Outer membrane protein</fullName>
    </submittedName>
</protein>
<evidence type="ECO:0000313" key="4">
    <source>
        <dbReference type="Proteomes" id="UP001594351"/>
    </source>
</evidence>
<dbReference type="EMBL" id="JBHPBY010000523">
    <property type="protein sequence ID" value="MFC1853531.1"/>
    <property type="molecule type" value="Genomic_DNA"/>
</dbReference>
<name>A0ABV6Z5A2_UNCC1</name>
<dbReference type="SUPFAM" id="SSF56925">
    <property type="entry name" value="OMPA-like"/>
    <property type="match status" value="1"/>
</dbReference>
<gene>
    <name evidence="3" type="ORF">ACFL27_25350</name>
</gene>
<evidence type="ECO:0000256" key="1">
    <source>
        <dbReference type="ARBA" id="ARBA00022729"/>
    </source>
</evidence>
<dbReference type="InterPro" id="IPR011250">
    <property type="entry name" value="OMP/PagP_B-barrel"/>
</dbReference>
<proteinExistence type="predicted"/>
<evidence type="ECO:0000313" key="3">
    <source>
        <dbReference type="EMBL" id="MFC1853531.1"/>
    </source>
</evidence>
<dbReference type="Gene3D" id="2.40.160.20">
    <property type="match status" value="1"/>
</dbReference>
<dbReference type="InterPro" id="IPR027385">
    <property type="entry name" value="Beta-barrel_OMP"/>
</dbReference>
<keyword evidence="4" id="KW-1185">Reference proteome</keyword>
<feature type="domain" description="Outer membrane protein beta-barrel" evidence="2">
    <location>
        <begin position="11"/>
        <end position="164"/>
    </location>
</feature>